<reference evidence="2 3" key="1">
    <citation type="journal article" date="2015" name="Genome Biol. Evol.">
        <title>Comparative Genomics of a Bacterivorous Green Alga Reveals Evolutionary Causalities and Consequences of Phago-Mixotrophic Mode of Nutrition.</title>
        <authorList>
            <person name="Burns J.A."/>
            <person name="Paasch A."/>
            <person name="Narechania A."/>
            <person name="Kim E."/>
        </authorList>
    </citation>
    <scope>NUCLEOTIDE SEQUENCE [LARGE SCALE GENOMIC DNA]</scope>
    <source>
        <strain evidence="2 3">PLY_AMNH</strain>
    </source>
</reference>
<protein>
    <submittedName>
        <fullName evidence="2">Uncharacterized protein</fullName>
    </submittedName>
</protein>
<dbReference type="EMBL" id="LGRX02006591">
    <property type="protein sequence ID" value="KAK3276349.1"/>
    <property type="molecule type" value="Genomic_DNA"/>
</dbReference>
<evidence type="ECO:0000256" key="1">
    <source>
        <dbReference type="SAM" id="MobiDB-lite"/>
    </source>
</evidence>
<evidence type="ECO:0000313" key="3">
    <source>
        <dbReference type="Proteomes" id="UP001190700"/>
    </source>
</evidence>
<accession>A0AAE0L958</accession>
<keyword evidence="3" id="KW-1185">Reference proteome</keyword>
<sequence>MSAPAASVPDVPVSNLEVPHVPAATAGIAPVPTDPIPPVATPSIPPAASPPAAPPAMPASGTEAALSSPEHICKCGKKHPKTPDFMSADLIRLGHCVLDPSLRAALTRHTEGKSRADLDDRCDDEDFFISVERLFNSGKVFENPFVGDDDFGGTLNQIGATVRPVPHDRFSGTLKTKWQEVRSQVTVGHSNYERSGQNTSDRLKFVGNAAQLYVWKLLDLTKMFGAATRAVETDLQGERGLRASGTQAAAVKKKQAPRKRKSVNAAAVAEQVLSELHAPVASANPAAVAEDPVALAAIGALQTVTNIMAAEAPAVSSSGVVSAQDRKADMAMLTDLVKDDTVGEDVKAFAREQQMKLLKFMPY</sequence>
<comment type="caution">
    <text evidence="2">The sequence shown here is derived from an EMBL/GenBank/DDBJ whole genome shotgun (WGS) entry which is preliminary data.</text>
</comment>
<feature type="compositionally biased region" description="Pro residues" evidence="1">
    <location>
        <begin position="34"/>
        <end position="57"/>
    </location>
</feature>
<name>A0AAE0L958_9CHLO</name>
<gene>
    <name evidence="2" type="ORF">CYMTET_15567</name>
</gene>
<proteinExistence type="predicted"/>
<dbReference type="AlphaFoldDB" id="A0AAE0L958"/>
<evidence type="ECO:0000313" key="2">
    <source>
        <dbReference type="EMBL" id="KAK3276349.1"/>
    </source>
</evidence>
<feature type="region of interest" description="Disordered" evidence="1">
    <location>
        <begin position="34"/>
        <end position="64"/>
    </location>
</feature>
<organism evidence="2 3">
    <name type="scientific">Cymbomonas tetramitiformis</name>
    <dbReference type="NCBI Taxonomy" id="36881"/>
    <lineage>
        <taxon>Eukaryota</taxon>
        <taxon>Viridiplantae</taxon>
        <taxon>Chlorophyta</taxon>
        <taxon>Pyramimonadophyceae</taxon>
        <taxon>Pyramimonadales</taxon>
        <taxon>Pyramimonadaceae</taxon>
        <taxon>Cymbomonas</taxon>
    </lineage>
</organism>
<dbReference type="Proteomes" id="UP001190700">
    <property type="component" value="Unassembled WGS sequence"/>
</dbReference>